<dbReference type="AlphaFoldDB" id="A0A6M1SU12"/>
<gene>
    <name evidence="1" type="ORF">G3570_07190</name>
</gene>
<proteinExistence type="predicted"/>
<evidence type="ECO:0000313" key="2">
    <source>
        <dbReference type="Proteomes" id="UP000473278"/>
    </source>
</evidence>
<organism evidence="1 2">
    <name type="scientific">Halalkalibaculum roseum</name>
    <dbReference type="NCBI Taxonomy" id="2709311"/>
    <lineage>
        <taxon>Bacteria</taxon>
        <taxon>Pseudomonadati</taxon>
        <taxon>Balneolota</taxon>
        <taxon>Balneolia</taxon>
        <taxon>Balneolales</taxon>
        <taxon>Balneolaceae</taxon>
        <taxon>Halalkalibaculum</taxon>
    </lineage>
</organism>
<accession>A0A6M1SU12</accession>
<comment type="caution">
    <text evidence="1">The sequence shown here is derived from an EMBL/GenBank/DDBJ whole genome shotgun (WGS) entry which is preliminary data.</text>
</comment>
<name>A0A6M1SU12_9BACT</name>
<dbReference type="Proteomes" id="UP000473278">
    <property type="component" value="Unassembled WGS sequence"/>
</dbReference>
<protein>
    <submittedName>
        <fullName evidence="1">Uncharacterized protein</fullName>
    </submittedName>
</protein>
<dbReference type="RefSeq" id="WP_165140735.1">
    <property type="nucleotide sequence ID" value="NZ_JAALLT010000002.1"/>
</dbReference>
<dbReference type="EMBL" id="JAALLT010000002">
    <property type="protein sequence ID" value="NGP76410.1"/>
    <property type="molecule type" value="Genomic_DNA"/>
</dbReference>
<sequence>MAFGSHWEWRGFGGVDGVFVDCYSALPIVSEVHRQVDQYIYVPGLKTNLKIRNGEESGLKFKQFNKNEGEFELWSEYEDELFDFPISTSARDLLQKTLNESELGPIKSIPSKVHSSKDTLAWLREIGCRIIQVEKTREIRKLNSNNDSTFVEWTCIYEPQALNSISLESMSFEETDQQSSLHSLENVRAAYRDLELHRLPLIVNSYLDAVAIWSKSNKI</sequence>
<evidence type="ECO:0000313" key="1">
    <source>
        <dbReference type="EMBL" id="NGP76410.1"/>
    </source>
</evidence>
<keyword evidence="2" id="KW-1185">Reference proteome</keyword>
<reference evidence="1 2" key="1">
    <citation type="submission" date="2020-02" db="EMBL/GenBank/DDBJ databases">
        <title>Balneolaceae bacterium YR4-1, complete genome.</title>
        <authorList>
            <person name="Li Y."/>
            <person name="Wu S."/>
        </authorList>
    </citation>
    <scope>NUCLEOTIDE SEQUENCE [LARGE SCALE GENOMIC DNA]</scope>
    <source>
        <strain evidence="1 2">YR4-1</strain>
    </source>
</reference>